<comment type="catalytic activity">
    <reaction evidence="1">
        <text>ATP + protein L-histidine = ADP + protein N-phospho-L-histidine.</text>
        <dbReference type="EC" id="2.7.13.3"/>
    </reaction>
</comment>
<reference evidence="9 10" key="1">
    <citation type="submission" date="2018-06" db="EMBL/GenBank/DDBJ databases">
        <title>Genome conservation of Clostridium tetani.</title>
        <authorList>
            <person name="Bruggemann H."/>
            <person name="Popoff M.R."/>
        </authorList>
    </citation>
    <scope>NUCLEOTIDE SEQUENCE [LARGE SCALE GENOMIC DNA]</scope>
    <source>
        <strain evidence="9 10">2017.061</strain>
    </source>
</reference>
<evidence type="ECO:0000256" key="5">
    <source>
        <dbReference type="ARBA" id="ARBA00022777"/>
    </source>
</evidence>
<dbReference type="PANTHER" id="PTHR43711:SF26">
    <property type="entry name" value="SENSOR HISTIDINE KINASE RCSC"/>
    <property type="match status" value="1"/>
</dbReference>
<name>A0A4Q0VFR6_CLOTA</name>
<dbReference type="InterPro" id="IPR036890">
    <property type="entry name" value="HATPase_C_sf"/>
</dbReference>
<proteinExistence type="predicted"/>
<dbReference type="InterPro" id="IPR003661">
    <property type="entry name" value="HisK_dim/P_dom"/>
</dbReference>
<dbReference type="InterPro" id="IPR036097">
    <property type="entry name" value="HisK_dim/P_sf"/>
</dbReference>
<accession>A0A4Q0VFR6</accession>
<evidence type="ECO:0000256" key="1">
    <source>
        <dbReference type="ARBA" id="ARBA00000085"/>
    </source>
</evidence>
<dbReference type="SMART" id="SM00387">
    <property type="entry name" value="HATPase_c"/>
    <property type="match status" value="1"/>
</dbReference>
<dbReference type="InterPro" id="IPR005467">
    <property type="entry name" value="His_kinase_dom"/>
</dbReference>
<dbReference type="CDD" id="cd00082">
    <property type="entry name" value="HisKA"/>
    <property type="match status" value="1"/>
</dbReference>
<dbReference type="InterPro" id="IPR004358">
    <property type="entry name" value="Sig_transdc_His_kin-like_C"/>
</dbReference>
<sequence>MNKYFDNPELKKSSLIIVFLALITLITSFFIIEKSYDRIKRSYIESNMALVGEIAKSHPNLKDEVVKTIIREPNEKSIEEGRSILKEYGFHENLEIEFIPTMESNYYKALKTILVFLFVFFVVIFIQNAFQYIKIYKRLERLRLAAQNIVDQNFNIGIYENAEGTFAKLAYVFNNMRTVMKNNFLSIEREKDFLKNIISDISHQLKTPISSLIIYNDILLNRTIDEDKRREFLENSSKQLNRIEWLIKSLLKLAKLDAGAIKFEKINSDINKTVKEAIEALKAKAKYEKVDLRFHSKNSNIIMEHDSNWVSEAIINLTKNSLEHTKEGGLVEIITEKTSIFTRIIVKDNGEGIYKEEIPHIFDRFFKGRRNKNVESVGIGLALSKSIIEAHDGMIEVASKVGFGTTFTITFLGN</sequence>
<keyword evidence="3" id="KW-0597">Phosphoprotein</keyword>
<dbReference type="SMART" id="SM00388">
    <property type="entry name" value="HisKA"/>
    <property type="match status" value="1"/>
</dbReference>
<evidence type="ECO:0000259" key="8">
    <source>
        <dbReference type="PROSITE" id="PS50109"/>
    </source>
</evidence>
<dbReference type="Proteomes" id="UP000290921">
    <property type="component" value="Unassembled WGS sequence"/>
</dbReference>
<dbReference type="Pfam" id="PF02518">
    <property type="entry name" value="HATPase_c"/>
    <property type="match status" value="1"/>
</dbReference>
<dbReference type="Gene3D" id="3.30.565.10">
    <property type="entry name" value="Histidine kinase-like ATPase, C-terminal domain"/>
    <property type="match status" value="1"/>
</dbReference>
<dbReference type="PROSITE" id="PS50109">
    <property type="entry name" value="HIS_KIN"/>
    <property type="match status" value="1"/>
</dbReference>
<dbReference type="InterPro" id="IPR003594">
    <property type="entry name" value="HATPase_dom"/>
</dbReference>
<comment type="caution">
    <text evidence="9">The sequence shown here is derived from an EMBL/GenBank/DDBJ whole genome shotgun (WGS) entry which is preliminary data.</text>
</comment>
<evidence type="ECO:0000256" key="6">
    <source>
        <dbReference type="ARBA" id="ARBA00023012"/>
    </source>
</evidence>
<gene>
    <name evidence="9" type="ORF">DP130_02550</name>
</gene>
<dbReference type="AlphaFoldDB" id="A0A4Q0VFR6"/>
<feature type="domain" description="Histidine kinase" evidence="8">
    <location>
        <begin position="200"/>
        <end position="414"/>
    </location>
</feature>
<dbReference type="EC" id="2.7.13.3" evidence="2"/>
<keyword evidence="5 9" id="KW-0418">Kinase</keyword>
<evidence type="ECO:0000313" key="10">
    <source>
        <dbReference type="Proteomes" id="UP000290921"/>
    </source>
</evidence>
<evidence type="ECO:0000256" key="7">
    <source>
        <dbReference type="SAM" id="Phobius"/>
    </source>
</evidence>
<keyword evidence="7" id="KW-1133">Transmembrane helix</keyword>
<evidence type="ECO:0000256" key="4">
    <source>
        <dbReference type="ARBA" id="ARBA00022679"/>
    </source>
</evidence>
<keyword evidence="4" id="KW-0808">Transferase</keyword>
<evidence type="ECO:0000256" key="2">
    <source>
        <dbReference type="ARBA" id="ARBA00012438"/>
    </source>
</evidence>
<dbReference type="SUPFAM" id="SSF55874">
    <property type="entry name" value="ATPase domain of HSP90 chaperone/DNA topoisomerase II/histidine kinase"/>
    <property type="match status" value="1"/>
</dbReference>
<keyword evidence="7" id="KW-0812">Transmembrane</keyword>
<keyword evidence="6" id="KW-0902">Two-component regulatory system</keyword>
<keyword evidence="7" id="KW-0472">Membrane</keyword>
<organism evidence="9 10">
    <name type="scientific">Clostridium tetani</name>
    <dbReference type="NCBI Taxonomy" id="1513"/>
    <lineage>
        <taxon>Bacteria</taxon>
        <taxon>Bacillati</taxon>
        <taxon>Bacillota</taxon>
        <taxon>Clostridia</taxon>
        <taxon>Eubacteriales</taxon>
        <taxon>Clostridiaceae</taxon>
        <taxon>Clostridium</taxon>
    </lineage>
</organism>
<evidence type="ECO:0000256" key="3">
    <source>
        <dbReference type="ARBA" id="ARBA00022553"/>
    </source>
</evidence>
<protein>
    <recommendedName>
        <fullName evidence="2">histidine kinase</fullName>
        <ecNumber evidence="2">2.7.13.3</ecNumber>
    </recommendedName>
</protein>
<evidence type="ECO:0000313" key="9">
    <source>
        <dbReference type="EMBL" id="RXI49885.1"/>
    </source>
</evidence>
<dbReference type="EMBL" id="QMAP01000002">
    <property type="protein sequence ID" value="RXI49885.1"/>
    <property type="molecule type" value="Genomic_DNA"/>
</dbReference>
<dbReference type="PANTHER" id="PTHR43711">
    <property type="entry name" value="TWO-COMPONENT HISTIDINE KINASE"/>
    <property type="match status" value="1"/>
</dbReference>
<dbReference type="PRINTS" id="PR00344">
    <property type="entry name" value="BCTRLSENSOR"/>
</dbReference>
<dbReference type="CDD" id="cd00075">
    <property type="entry name" value="HATPase"/>
    <property type="match status" value="1"/>
</dbReference>
<dbReference type="InterPro" id="IPR050736">
    <property type="entry name" value="Sensor_HK_Regulatory"/>
</dbReference>
<feature type="transmembrane region" description="Helical" evidence="7">
    <location>
        <begin position="12"/>
        <end position="32"/>
    </location>
</feature>
<dbReference type="Gene3D" id="1.10.287.130">
    <property type="match status" value="1"/>
</dbReference>
<feature type="transmembrane region" description="Helical" evidence="7">
    <location>
        <begin position="112"/>
        <end position="133"/>
    </location>
</feature>
<dbReference type="SUPFAM" id="SSF47384">
    <property type="entry name" value="Homodimeric domain of signal transducing histidine kinase"/>
    <property type="match status" value="1"/>
</dbReference>
<dbReference type="GO" id="GO:0000155">
    <property type="term" value="F:phosphorelay sensor kinase activity"/>
    <property type="evidence" value="ECO:0007669"/>
    <property type="project" value="InterPro"/>
</dbReference>
<dbReference type="RefSeq" id="WP_129029810.1">
    <property type="nucleotide sequence ID" value="NZ_QMAP01000002.1"/>
</dbReference>
<dbReference type="Pfam" id="PF00512">
    <property type="entry name" value="HisKA"/>
    <property type="match status" value="1"/>
</dbReference>